<comment type="catalytic activity">
    <reaction evidence="20">
        <text>L-threonyl-[protein] + ATP = O-phospho-L-threonyl-[protein] + ADP + H(+)</text>
        <dbReference type="Rhea" id="RHEA:46608"/>
        <dbReference type="Rhea" id="RHEA-COMP:11060"/>
        <dbReference type="Rhea" id="RHEA-COMP:11605"/>
        <dbReference type="ChEBI" id="CHEBI:15378"/>
        <dbReference type="ChEBI" id="CHEBI:30013"/>
        <dbReference type="ChEBI" id="CHEBI:30616"/>
        <dbReference type="ChEBI" id="CHEBI:61977"/>
        <dbReference type="ChEBI" id="CHEBI:456216"/>
        <dbReference type="EC" id="2.7.11.1"/>
    </reaction>
</comment>
<dbReference type="FunFam" id="3.80.10.10:FF:000233">
    <property type="entry name" value="Leucine-rich repeat receptor-like protein kinase TDR"/>
    <property type="match status" value="1"/>
</dbReference>
<dbReference type="GO" id="GO:0033612">
    <property type="term" value="F:receptor serine/threonine kinase binding"/>
    <property type="evidence" value="ECO:0007669"/>
    <property type="project" value="TreeGrafter"/>
</dbReference>
<dbReference type="Pfam" id="PF00560">
    <property type="entry name" value="LRR_1"/>
    <property type="match status" value="4"/>
</dbReference>
<evidence type="ECO:0000256" key="18">
    <source>
        <dbReference type="ARBA" id="ARBA00023136"/>
    </source>
</evidence>
<dbReference type="GO" id="GO:0005886">
    <property type="term" value="C:plasma membrane"/>
    <property type="evidence" value="ECO:0007669"/>
    <property type="project" value="UniProtKB-SubCell"/>
</dbReference>
<dbReference type="PROSITE" id="PS50011">
    <property type="entry name" value="PROTEIN_KINASE_DOM"/>
    <property type="match status" value="1"/>
</dbReference>
<dbReference type="Pfam" id="PF13855">
    <property type="entry name" value="LRR_8"/>
    <property type="match status" value="2"/>
</dbReference>
<evidence type="ECO:0000256" key="4">
    <source>
        <dbReference type="ARBA" id="ARBA00009592"/>
    </source>
</evidence>
<reference evidence="26 27" key="1">
    <citation type="submission" date="2019-09" db="EMBL/GenBank/DDBJ databases">
        <title>A chromosome-level genome assembly of the Chinese tupelo Nyssa sinensis.</title>
        <authorList>
            <person name="Yang X."/>
            <person name="Kang M."/>
            <person name="Yang Y."/>
            <person name="Xiong H."/>
            <person name="Wang M."/>
            <person name="Zhang Z."/>
            <person name="Wang Z."/>
            <person name="Wu H."/>
            <person name="Ma T."/>
            <person name="Liu J."/>
            <person name="Xi Z."/>
        </authorList>
    </citation>
    <scope>NUCLEOTIDE SEQUENCE [LARGE SCALE GENOMIC DNA]</scope>
    <source>
        <strain evidence="26">J267</strain>
        <tissue evidence="26">Leaf</tissue>
    </source>
</reference>
<evidence type="ECO:0000256" key="17">
    <source>
        <dbReference type="ARBA" id="ARBA00022989"/>
    </source>
</evidence>
<keyword evidence="8" id="KW-0597">Phosphoprotein</keyword>
<dbReference type="Pfam" id="PF00069">
    <property type="entry name" value="Pkinase"/>
    <property type="match status" value="1"/>
</dbReference>
<keyword evidence="7" id="KW-0723">Serine/threonine-protein kinase</keyword>
<dbReference type="GO" id="GO:0009791">
    <property type="term" value="P:post-embryonic development"/>
    <property type="evidence" value="ECO:0007669"/>
    <property type="project" value="UniProtKB-ARBA"/>
</dbReference>
<dbReference type="Gene3D" id="3.80.10.10">
    <property type="entry name" value="Ribonuclease Inhibitor"/>
    <property type="match status" value="4"/>
</dbReference>
<feature type="signal peptide" evidence="24">
    <location>
        <begin position="1"/>
        <end position="26"/>
    </location>
</feature>
<feature type="domain" description="Protein kinase" evidence="25">
    <location>
        <begin position="689"/>
        <end position="981"/>
    </location>
</feature>
<feature type="transmembrane region" description="Helical" evidence="23">
    <location>
        <begin position="629"/>
        <end position="653"/>
    </location>
</feature>
<keyword evidence="18 23" id="KW-0472">Membrane</keyword>
<evidence type="ECO:0000256" key="2">
    <source>
        <dbReference type="ARBA" id="ARBA00004479"/>
    </source>
</evidence>
<dbReference type="FunFam" id="1.10.510.10:FF:000417">
    <property type="entry name" value="Leucine-rich repeat receptor-like protein kinase"/>
    <property type="match status" value="1"/>
</dbReference>
<evidence type="ECO:0000256" key="22">
    <source>
        <dbReference type="PROSITE-ProRule" id="PRU10141"/>
    </source>
</evidence>
<dbReference type="Proteomes" id="UP000325577">
    <property type="component" value="Linkage Group LG1"/>
</dbReference>
<keyword evidence="12 24" id="KW-0732">Signal</keyword>
<dbReference type="GO" id="GO:0006952">
    <property type="term" value="P:defense response"/>
    <property type="evidence" value="ECO:0007669"/>
    <property type="project" value="UniProtKB-ARBA"/>
</dbReference>
<dbReference type="GO" id="GO:0005524">
    <property type="term" value="F:ATP binding"/>
    <property type="evidence" value="ECO:0007669"/>
    <property type="project" value="UniProtKB-UniRule"/>
</dbReference>
<keyword evidence="15" id="KW-0418">Kinase</keyword>
<dbReference type="Gene3D" id="1.10.510.10">
    <property type="entry name" value="Transferase(Phosphotransferase) domain 1"/>
    <property type="match status" value="1"/>
</dbReference>
<keyword evidence="9" id="KW-0433">Leucine-rich repeat</keyword>
<keyword evidence="19" id="KW-0325">Glycoprotein</keyword>
<comment type="similarity">
    <text evidence="4">Belongs to the RLP family.</text>
</comment>
<organism evidence="26 27">
    <name type="scientific">Nyssa sinensis</name>
    <dbReference type="NCBI Taxonomy" id="561372"/>
    <lineage>
        <taxon>Eukaryota</taxon>
        <taxon>Viridiplantae</taxon>
        <taxon>Streptophyta</taxon>
        <taxon>Embryophyta</taxon>
        <taxon>Tracheophyta</taxon>
        <taxon>Spermatophyta</taxon>
        <taxon>Magnoliopsida</taxon>
        <taxon>eudicotyledons</taxon>
        <taxon>Gunneridae</taxon>
        <taxon>Pentapetalae</taxon>
        <taxon>asterids</taxon>
        <taxon>Cornales</taxon>
        <taxon>Nyssaceae</taxon>
        <taxon>Nyssa</taxon>
    </lineage>
</organism>
<protein>
    <recommendedName>
        <fullName evidence="5">non-specific serine/threonine protein kinase</fullName>
        <ecNumber evidence="5">2.7.11.1</ecNumber>
    </recommendedName>
</protein>
<evidence type="ECO:0000256" key="24">
    <source>
        <dbReference type="SAM" id="SignalP"/>
    </source>
</evidence>
<keyword evidence="10" id="KW-0808">Transferase</keyword>
<dbReference type="AlphaFoldDB" id="A0A5J5BUG2"/>
<dbReference type="InterPro" id="IPR050647">
    <property type="entry name" value="Plant_LRR-RLKs"/>
</dbReference>
<keyword evidence="6" id="KW-1003">Cell membrane</keyword>
<dbReference type="FunFam" id="3.80.10.10:FF:000275">
    <property type="entry name" value="Leucine-rich repeat receptor-like protein kinase"/>
    <property type="match status" value="1"/>
</dbReference>
<evidence type="ECO:0000256" key="5">
    <source>
        <dbReference type="ARBA" id="ARBA00012513"/>
    </source>
</evidence>
<comment type="catalytic activity">
    <reaction evidence="21">
        <text>L-seryl-[protein] + ATP = O-phospho-L-seryl-[protein] + ADP + H(+)</text>
        <dbReference type="Rhea" id="RHEA:17989"/>
        <dbReference type="Rhea" id="RHEA-COMP:9863"/>
        <dbReference type="Rhea" id="RHEA-COMP:11604"/>
        <dbReference type="ChEBI" id="CHEBI:15378"/>
        <dbReference type="ChEBI" id="CHEBI:29999"/>
        <dbReference type="ChEBI" id="CHEBI:30616"/>
        <dbReference type="ChEBI" id="CHEBI:83421"/>
        <dbReference type="ChEBI" id="CHEBI:456216"/>
        <dbReference type="EC" id="2.7.11.1"/>
    </reaction>
</comment>
<dbReference type="EMBL" id="CM018032">
    <property type="protein sequence ID" value="KAA8546629.1"/>
    <property type="molecule type" value="Genomic_DNA"/>
</dbReference>
<evidence type="ECO:0000256" key="11">
    <source>
        <dbReference type="ARBA" id="ARBA00022692"/>
    </source>
</evidence>
<evidence type="ECO:0000256" key="1">
    <source>
        <dbReference type="ARBA" id="ARBA00004162"/>
    </source>
</evidence>
<feature type="chain" id="PRO_5023827090" description="non-specific serine/threonine protein kinase" evidence="24">
    <location>
        <begin position="27"/>
        <end position="981"/>
    </location>
</feature>
<evidence type="ECO:0000256" key="9">
    <source>
        <dbReference type="ARBA" id="ARBA00022614"/>
    </source>
</evidence>
<name>A0A5J5BUG2_9ASTE</name>
<evidence type="ECO:0000256" key="7">
    <source>
        <dbReference type="ARBA" id="ARBA00022527"/>
    </source>
</evidence>
<evidence type="ECO:0000256" key="21">
    <source>
        <dbReference type="ARBA" id="ARBA00048679"/>
    </source>
</evidence>
<evidence type="ECO:0000256" key="12">
    <source>
        <dbReference type="ARBA" id="ARBA00022729"/>
    </source>
</evidence>
<gene>
    <name evidence="26" type="ORF">F0562_002632</name>
</gene>
<evidence type="ECO:0000256" key="19">
    <source>
        <dbReference type="ARBA" id="ARBA00023180"/>
    </source>
</evidence>
<dbReference type="SMART" id="SM00220">
    <property type="entry name" value="S_TKc"/>
    <property type="match status" value="1"/>
</dbReference>
<evidence type="ECO:0000256" key="15">
    <source>
        <dbReference type="ARBA" id="ARBA00022777"/>
    </source>
</evidence>
<evidence type="ECO:0000256" key="10">
    <source>
        <dbReference type="ARBA" id="ARBA00022679"/>
    </source>
</evidence>
<keyword evidence="16 22" id="KW-0067">ATP-binding</keyword>
<keyword evidence="11 23" id="KW-0812">Transmembrane</keyword>
<dbReference type="Pfam" id="PF08263">
    <property type="entry name" value="LRRNT_2"/>
    <property type="match status" value="1"/>
</dbReference>
<dbReference type="PANTHER" id="PTHR48056">
    <property type="entry name" value="LRR RECEPTOR-LIKE SERINE/THREONINE-PROTEIN KINASE-RELATED"/>
    <property type="match status" value="1"/>
</dbReference>
<evidence type="ECO:0000256" key="14">
    <source>
        <dbReference type="ARBA" id="ARBA00022741"/>
    </source>
</evidence>
<evidence type="ECO:0000256" key="6">
    <source>
        <dbReference type="ARBA" id="ARBA00022475"/>
    </source>
</evidence>
<dbReference type="InterPro" id="IPR008271">
    <property type="entry name" value="Ser/Thr_kinase_AS"/>
</dbReference>
<keyword evidence="17 23" id="KW-1133">Transmembrane helix</keyword>
<dbReference type="InterPro" id="IPR000719">
    <property type="entry name" value="Prot_kinase_dom"/>
</dbReference>
<dbReference type="InterPro" id="IPR017441">
    <property type="entry name" value="Protein_kinase_ATP_BS"/>
</dbReference>
<dbReference type="EC" id="2.7.11.1" evidence="5"/>
<evidence type="ECO:0000256" key="8">
    <source>
        <dbReference type="ARBA" id="ARBA00022553"/>
    </source>
</evidence>
<evidence type="ECO:0000256" key="23">
    <source>
        <dbReference type="SAM" id="Phobius"/>
    </source>
</evidence>
<dbReference type="OrthoDB" id="2021138at2759"/>
<dbReference type="FunFam" id="3.80.10.10:FF:000453">
    <property type="entry name" value="Leucine-rich receptor-like protein kinase family protein"/>
    <property type="match status" value="1"/>
</dbReference>
<dbReference type="PROSITE" id="PS51257">
    <property type="entry name" value="PROKAR_LIPOPROTEIN"/>
    <property type="match status" value="1"/>
</dbReference>
<dbReference type="Gene3D" id="3.30.200.20">
    <property type="entry name" value="Phosphorylase Kinase, domain 1"/>
    <property type="match status" value="1"/>
</dbReference>
<dbReference type="PROSITE" id="PS00107">
    <property type="entry name" value="PROTEIN_KINASE_ATP"/>
    <property type="match status" value="1"/>
</dbReference>
<evidence type="ECO:0000256" key="3">
    <source>
        <dbReference type="ARBA" id="ARBA00008684"/>
    </source>
</evidence>
<evidence type="ECO:0000259" key="25">
    <source>
        <dbReference type="PROSITE" id="PS50011"/>
    </source>
</evidence>
<dbReference type="PROSITE" id="PS00108">
    <property type="entry name" value="PROTEIN_KINASE_ST"/>
    <property type="match status" value="1"/>
</dbReference>
<evidence type="ECO:0000313" key="27">
    <source>
        <dbReference type="Proteomes" id="UP000325577"/>
    </source>
</evidence>
<proteinExistence type="inferred from homology"/>
<dbReference type="GO" id="GO:0051707">
    <property type="term" value="P:response to other organism"/>
    <property type="evidence" value="ECO:0007669"/>
    <property type="project" value="UniProtKB-ARBA"/>
</dbReference>
<evidence type="ECO:0000256" key="20">
    <source>
        <dbReference type="ARBA" id="ARBA00047899"/>
    </source>
</evidence>
<comment type="similarity">
    <text evidence="3">Belongs to the protein kinase superfamily. Ser/Thr protein kinase family.</text>
</comment>
<evidence type="ECO:0000313" key="26">
    <source>
        <dbReference type="EMBL" id="KAA8546629.1"/>
    </source>
</evidence>
<keyword evidence="27" id="KW-1185">Reference proteome</keyword>
<evidence type="ECO:0000256" key="16">
    <source>
        <dbReference type="ARBA" id="ARBA00022840"/>
    </source>
</evidence>
<evidence type="ECO:0000256" key="13">
    <source>
        <dbReference type="ARBA" id="ARBA00022737"/>
    </source>
</evidence>
<dbReference type="SUPFAM" id="SSF52058">
    <property type="entry name" value="L domain-like"/>
    <property type="match status" value="1"/>
</dbReference>
<keyword evidence="13" id="KW-0677">Repeat</keyword>
<keyword evidence="14 22" id="KW-0547">Nucleotide-binding</keyword>
<sequence>MVYWRSSLLYLIVVLSFIGCLPYASSLKRDGAVLLRVKNDQLEDPNGRLGDWVETGHDAHCNWTGITCNLQNDAVVSIDLASFGISGRFPAGFCRIPTLQNLILSDNNLDGTLSSESISLCSHLHFLNLSFNYFVGELPEFKSEFVNLTVLDLSANSFFGDIPASFGRFAALQVFSLFGNSLSGSIPEFLTNLTELTRFELGFNPFKPGPLPSTIGKLTKLEKLWLPNSNLTGEIPDSIGNLMALQNLDLSDNKLSGKIPDTISGLKNLVQMELFLNQLTGELPDTFINLTSLFRFDASQNNLTGKLPKSLASLPLESLNVNDNSLEGEVPEILSSNPKLTQLKLFNNRFCGILPVNLGRNSDLEDIDVSVNEFEGPLPPNLCYRRKLQRLITFNNRFSGPIPASYGDCNSLTYVRIFNNKLSGQVPTRIWSFSGLEFIQLDNNRFEGTIPPSISAAQYLTEIKISGNNFSGQFPSEICGLQELIVVDISRNGFTGELPSCITKLKKLQKIDLEENMFVGEIPSSVSSWTELTKLNLSNNNFSGKIPGELGNLPVLTYLDLSGNLLSGDIPAELTKLKLSMFNISNNKLEGKVPVGFNGEFFLSSLMGNPNLCSPDLKPLPLCHKPKPVSFYVIGFLAAFAVILLGSLIWHWFVKARKLKPLGNKNKRSWKITTFQRVSFNEEEVLDLLTEDNLIGNGGSGRVYRVKLNNGQMVAVKRLWEGNCQTDTEVVLRSEVEILERIRHGNIVKLLFSCLGEDYRLLGYEYMENGSLGDLLHGENGGVLDWPRRLAIVVGAAQGLAYLHHDCVPAIVHRDVKSNNILLDEEFRPCVADFGLAKTLRQDVEKGDIVMSRVAGSYGYIAPEYAYTMKVTEKSDVYSFGVVLFELVTGKRPNDDSFGENKDIVKWITDAALSTSEQGTGIAGSCCTDLSQLIDPRMNPSPSDYQEIEKVLKVSLLCTSAFPINRPSMRRVVQLLKKPYM</sequence>
<accession>A0A5J5BUG2</accession>
<dbReference type="InterPro" id="IPR001611">
    <property type="entry name" value="Leu-rich_rpt"/>
</dbReference>
<dbReference type="SUPFAM" id="SSF56112">
    <property type="entry name" value="Protein kinase-like (PK-like)"/>
    <property type="match status" value="1"/>
</dbReference>
<feature type="binding site" evidence="22">
    <location>
        <position position="717"/>
    </location>
    <ligand>
        <name>ATP</name>
        <dbReference type="ChEBI" id="CHEBI:30616"/>
    </ligand>
</feature>
<dbReference type="InterPro" id="IPR013210">
    <property type="entry name" value="LRR_N_plant-typ"/>
</dbReference>
<dbReference type="InterPro" id="IPR011009">
    <property type="entry name" value="Kinase-like_dom_sf"/>
</dbReference>
<dbReference type="PANTHER" id="PTHR48056:SF35">
    <property type="entry name" value="LRR RECEPTOR-LIKE SERINE_THREONINE-PROTEIN KINASE HSL2"/>
    <property type="match status" value="1"/>
</dbReference>
<dbReference type="SUPFAM" id="SSF52047">
    <property type="entry name" value="RNI-like"/>
    <property type="match status" value="1"/>
</dbReference>
<comment type="subcellular location">
    <subcellularLocation>
        <location evidence="1">Cell membrane</location>
        <topology evidence="1">Single-pass membrane protein</topology>
    </subcellularLocation>
    <subcellularLocation>
        <location evidence="2">Membrane</location>
        <topology evidence="2">Single-pass type I membrane protein</topology>
    </subcellularLocation>
</comment>
<dbReference type="GO" id="GO:0004674">
    <property type="term" value="F:protein serine/threonine kinase activity"/>
    <property type="evidence" value="ECO:0007669"/>
    <property type="project" value="UniProtKB-KW"/>
</dbReference>
<dbReference type="InterPro" id="IPR032675">
    <property type="entry name" value="LRR_dom_sf"/>
</dbReference>